<gene>
    <name evidence="1" type="ORF">OWV82_016815</name>
</gene>
<accession>A0ACC1XH89</accession>
<proteinExistence type="predicted"/>
<evidence type="ECO:0000313" key="1">
    <source>
        <dbReference type="EMBL" id="KAJ4710658.1"/>
    </source>
</evidence>
<evidence type="ECO:0000313" key="2">
    <source>
        <dbReference type="Proteomes" id="UP001164539"/>
    </source>
</evidence>
<reference evidence="1 2" key="1">
    <citation type="journal article" date="2023" name="Science">
        <title>Complex scaffold remodeling in plant triterpene biosynthesis.</title>
        <authorList>
            <person name="De La Pena R."/>
            <person name="Hodgson H."/>
            <person name="Liu J.C."/>
            <person name="Stephenson M.J."/>
            <person name="Martin A.C."/>
            <person name="Owen C."/>
            <person name="Harkess A."/>
            <person name="Leebens-Mack J."/>
            <person name="Jimenez L.E."/>
            <person name="Osbourn A."/>
            <person name="Sattely E.S."/>
        </authorList>
    </citation>
    <scope>NUCLEOTIDE SEQUENCE [LARGE SCALE GENOMIC DNA]</scope>
    <source>
        <strain evidence="2">cv. JPN11</strain>
        <tissue evidence="1">Leaf</tissue>
    </source>
</reference>
<sequence>MGEKLPGTCLTLYHRFLSAIQSFFNTTSGDIHIQEVHDVNPSTTEPPSSPNPASSVCITVFDVAPQMLLDSNPKSSNSSPENESPTLQDQNSEQTVVLHPVIWNFRNQELGRHLLVLAIPMIIALSTSYNPKNVPTSTIGTAVALSLGVALIWNGILLRKTWPNLSNWIELLGAAFMLLCFYRYVSCFLPKTLIWIPALCWLLNLIPFAVAYFSRERVLENGDTIQTSTEFPL</sequence>
<keyword evidence="2" id="KW-1185">Reference proteome</keyword>
<comment type="caution">
    <text evidence="1">The sequence shown here is derived from an EMBL/GenBank/DDBJ whole genome shotgun (WGS) entry which is preliminary data.</text>
</comment>
<name>A0ACC1XH89_MELAZ</name>
<organism evidence="1 2">
    <name type="scientific">Melia azedarach</name>
    <name type="common">Chinaberry tree</name>
    <dbReference type="NCBI Taxonomy" id="155640"/>
    <lineage>
        <taxon>Eukaryota</taxon>
        <taxon>Viridiplantae</taxon>
        <taxon>Streptophyta</taxon>
        <taxon>Embryophyta</taxon>
        <taxon>Tracheophyta</taxon>
        <taxon>Spermatophyta</taxon>
        <taxon>Magnoliopsida</taxon>
        <taxon>eudicotyledons</taxon>
        <taxon>Gunneridae</taxon>
        <taxon>Pentapetalae</taxon>
        <taxon>rosids</taxon>
        <taxon>malvids</taxon>
        <taxon>Sapindales</taxon>
        <taxon>Meliaceae</taxon>
        <taxon>Melia</taxon>
    </lineage>
</organism>
<dbReference type="Proteomes" id="UP001164539">
    <property type="component" value="Chromosome 9"/>
</dbReference>
<dbReference type="EMBL" id="CM051402">
    <property type="protein sequence ID" value="KAJ4710658.1"/>
    <property type="molecule type" value="Genomic_DNA"/>
</dbReference>
<protein>
    <submittedName>
        <fullName evidence="1">Uncharacterized protein</fullName>
    </submittedName>
</protein>